<dbReference type="GO" id="GO:0046872">
    <property type="term" value="F:metal ion binding"/>
    <property type="evidence" value="ECO:0007669"/>
    <property type="project" value="UniProtKB-KW"/>
</dbReference>
<evidence type="ECO:0000256" key="4">
    <source>
        <dbReference type="SAM" id="MobiDB-lite"/>
    </source>
</evidence>
<dbReference type="InterPro" id="IPR010914">
    <property type="entry name" value="RsgA_GTPase_dom"/>
</dbReference>
<comment type="similarity">
    <text evidence="3">Belongs to the TRAFAC class YlqF/YawG GTPase family. RsgA subfamily.</text>
</comment>
<dbReference type="PROSITE" id="PS51721">
    <property type="entry name" value="G_CP"/>
    <property type="match status" value="1"/>
</dbReference>
<dbReference type="PROSITE" id="PS50936">
    <property type="entry name" value="ENGC_GTPASE"/>
    <property type="match status" value="1"/>
</dbReference>
<dbReference type="GO" id="GO:0003924">
    <property type="term" value="F:GTPase activity"/>
    <property type="evidence" value="ECO:0007669"/>
    <property type="project" value="UniProtKB-UniRule"/>
</dbReference>
<comment type="caution">
    <text evidence="7">The sequence shown here is derived from an EMBL/GenBank/DDBJ whole genome shotgun (WGS) entry which is preliminary data.</text>
</comment>
<dbReference type="PANTHER" id="PTHR32120">
    <property type="entry name" value="SMALL RIBOSOMAL SUBUNIT BIOGENESIS GTPASE RSGA"/>
    <property type="match status" value="1"/>
</dbReference>
<dbReference type="InterPro" id="IPR004881">
    <property type="entry name" value="Ribosome_biogen_GTPase_RsgA"/>
</dbReference>
<protein>
    <recommendedName>
        <fullName evidence="3">Small ribosomal subunit biogenesis GTPase RsgA</fullName>
        <ecNumber evidence="3">3.6.1.-</ecNumber>
    </recommendedName>
</protein>
<dbReference type="Pfam" id="PF03193">
    <property type="entry name" value="RsgA_GTPase"/>
    <property type="match status" value="1"/>
</dbReference>
<evidence type="ECO:0000256" key="2">
    <source>
        <dbReference type="ARBA" id="ARBA00023134"/>
    </source>
</evidence>
<dbReference type="EC" id="3.6.1.-" evidence="3"/>
<evidence type="ECO:0000256" key="3">
    <source>
        <dbReference type="HAMAP-Rule" id="MF_01820"/>
    </source>
</evidence>
<evidence type="ECO:0000259" key="5">
    <source>
        <dbReference type="PROSITE" id="PS50936"/>
    </source>
</evidence>
<dbReference type="GO" id="GO:0042274">
    <property type="term" value="P:ribosomal small subunit biogenesis"/>
    <property type="evidence" value="ECO:0007669"/>
    <property type="project" value="UniProtKB-UniRule"/>
</dbReference>
<dbReference type="EMBL" id="ABCS01000086">
    <property type="protein sequence ID" value="EDM75616.1"/>
    <property type="molecule type" value="Genomic_DNA"/>
</dbReference>
<organism evidence="7 8">
    <name type="scientific">Plesiocystis pacifica SIR-1</name>
    <dbReference type="NCBI Taxonomy" id="391625"/>
    <lineage>
        <taxon>Bacteria</taxon>
        <taxon>Pseudomonadati</taxon>
        <taxon>Myxococcota</taxon>
        <taxon>Polyangia</taxon>
        <taxon>Nannocystales</taxon>
        <taxon>Nannocystaceae</taxon>
        <taxon>Plesiocystis</taxon>
    </lineage>
</organism>
<keyword evidence="3" id="KW-0378">Hydrolase</keyword>
<keyword evidence="3" id="KW-0963">Cytoplasm</keyword>
<dbReference type="AlphaFoldDB" id="A6GEV4"/>
<feature type="binding site" evidence="3">
    <location>
        <position position="310"/>
    </location>
    <ligand>
        <name>Zn(2+)</name>
        <dbReference type="ChEBI" id="CHEBI:29105"/>
    </ligand>
</feature>
<comment type="cofactor">
    <cofactor evidence="3">
        <name>Zn(2+)</name>
        <dbReference type="ChEBI" id="CHEBI:29105"/>
    </cofactor>
    <text evidence="3">Binds 1 zinc ion per subunit.</text>
</comment>
<keyword evidence="3" id="KW-0694">RNA-binding</keyword>
<evidence type="ECO:0000313" key="7">
    <source>
        <dbReference type="EMBL" id="EDM75616.1"/>
    </source>
</evidence>
<feature type="compositionally biased region" description="Basic residues" evidence="4">
    <location>
        <begin position="1"/>
        <end position="10"/>
    </location>
</feature>
<comment type="function">
    <text evidence="3">One of several proteins that assist in the late maturation steps of the functional core of the 30S ribosomal subunit. Helps release RbfA from mature subunits. May play a role in the assembly of ribosomal proteins into the subunit. Circularly permuted GTPase that catalyzes slow GTP hydrolysis, GTPase activity is stimulated by the 30S ribosomal subunit.</text>
</comment>
<evidence type="ECO:0000256" key="1">
    <source>
        <dbReference type="ARBA" id="ARBA00022741"/>
    </source>
</evidence>
<comment type="subunit">
    <text evidence="3">Monomer. Associates with 30S ribosomal subunit, binds 16S rRNA.</text>
</comment>
<sequence length="340" mass="36093">MPDKQRKRQQTRAGRSGRGSSRRARSLQLAAGAEDDVAGEPGVLVAHHGVAVDVRLRGGERRPVKVRRSSGHVVGDRVEVFGERLRRLERDSELRRRDAMGRVHVVAANLDVLGIVVAPKPGPPAGFIDRALVSAASSGIQPLLIVNKADLDGAGALVAAVRRTFVEGPGGVDLPLLEVSAKTGEGLEAILRFLAQGPHRGAFVGTSGVGKSSLVNTLLPEVELEVGAINELSGLGRHTTTTATLHPLSGGGELIDTPGFRDFGLVDIGVRELSRFFPGFADILGTDASGHDSKHACRFNDCRHLVEPGCAILEAVAEGALARARWERYRDLLTELEALA</sequence>
<dbReference type="eggNOG" id="COG1162">
    <property type="taxonomic scope" value="Bacteria"/>
</dbReference>
<keyword evidence="8" id="KW-1185">Reference proteome</keyword>
<dbReference type="GO" id="GO:0005525">
    <property type="term" value="F:GTP binding"/>
    <property type="evidence" value="ECO:0007669"/>
    <property type="project" value="UniProtKB-UniRule"/>
</dbReference>
<evidence type="ECO:0000259" key="6">
    <source>
        <dbReference type="PROSITE" id="PS51721"/>
    </source>
</evidence>
<dbReference type="PANTHER" id="PTHR32120:SF11">
    <property type="entry name" value="SMALL RIBOSOMAL SUBUNIT BIOGENESIS GTPASE RSGA 1, MITOCHONDRIAL-RELATED"/>
    <property type="match status" value="1"/>
</dbReference>
<dbReference type="GO" id="GO:0005737">
    <property type="term" value="C:cytoplasm"/>
    <property type="evidence" value="ECO:0007669"/>
    <property type="project" value="UniProtKB-SubCell"/>
</dbReference>
<gene>
    <name evidence="3" type="primary">rsgA</name>
    <name evidence="7" type="ORF">PPSIR1_00195</name>
</gene>
<keyword evidence="3" id="KW-0699">rRNA-binding</keyword>
<keyword evidence="3" id="KW-0862">Zinc</keyword>
<feature type="domain" description="EngC GTPase" evidence="5">
    <location>
        <begin position="108"/>
        <end position="261"/>
    </location>
</feature>
<comment type="subcellular location">
    <subcellularLocation>
        <location evidence="3">Cytoplasm</location>
    </subcellularLocation>
</comment>
<dbReference type="InterPro" id="IPR030378">
    <property type="entry name" value="G_CP_dom"/>
</dbReference>
<feature type="binding site" evidence="3">
    <location>
        <position position="304"/>
    </location>
    <ligand>
        <name>Zn(2+)</name>
        <dbReference type="ChEBI" id="CHEBI:29105"/>
    </ligand>
</feature>
<accession>A6GEV4</accession>
<feature type="region of interest" description="Disordered" evidence="4">
    <location>
        <begin position="1"/>
        <end position="32"/>
    </location>
</feature>
<feature type="binding site" evidence="3">
    <location>
        <position position="302"/>
    </location>
    <ligand>
        <name>Zn(2+)</name>
        <dbReference type="ChEBI" id="CHEBI:29105"/>
    </ligand>
</feature>
<dbReference type="STRING" id="391625.PPSIR1_00195"/>
<dbReference type="Proteomes" id="UP000005801">
    <property type="component" value="Unassembled WGS sequence"/>
</dbReference>
<feature type="domain" description="CP-type G" evidence="6">
    <location>
        <begin position="91"/>
        <end position="263"/>
    </location>
</feature>
<keyword evidence="3" id="KW-0479">Metal-binding</keyword>
<dbReference type="NCBIfam" id="TIGR00157">
    <property type="entry name" value="ribosome small subunit-dependent GTPase A"/>
    <property type="match status" value="1"/>
</dbReference>
<feature type="binding site" evidence="3">
    <location>
        <begin position="205"/>
        <end position="213"/>
    </location>
    <ligand>
        <name>GTP</name>
        <dbReference type="ChEBI" id="CHEBI:37565"/>
    </ligand>
</feature>
<feature type="binding site" evidence="3">
    <location>
        <position position="297"/>
    </location>
    <ligand>
        <name>Zn(2+)</name>
        <dbReference type="ChEBI" id="CHEBI:29105"/>
    </ligand>
</feature>
<evidence type="ECO:0000313" key="8">
    <source>
        <dbReference type="Proteomes" id="UP000005801"/>
    </source>
</evidence>
<dbReference type="GO" id="GO:0019843">
    <property type="term" value="F:rRNA binding"/>
    <property type="evidence" value="ECO:0007669"/>
    <property type="project" value="UniProtKB-KW"/>
</dbReference>
<name>A6GEV4_9BACT</name>
<keyword evidence="3" id="KW-0690">Ribosome biogenesis</keyword>
<dbReference type="Gene3D" id="1.10.40.50">
    <property type="entry name" value="Probable gtpase engc, domain 3"/>
    <property type="match status" value="1"/>
</dbReference>
<keyword evidence="2 3" id="KW-0342">GTP-binding</keyword>
<dbReference type="CDD" id="cd01854">
    <property type="entry name" value="YjeQ_EngC"/>
    <property type="match status" value="1"/>
</dbReference>
<dbReference type="RefSeq" id="WP_006975244.1">
    <property type="nucleotide sequence ID" value="NZ_ABCS01000086.1"/>
</dbReference>
<dbReference type="HAMAP" id="MF_01820">
    <property type="entry name" value="GTPase_RsgA"/>
    <property type="match status" value="1"/>
</dbReference>
<dbReference type="InterPro" id="IPR027417">
    <property type="entry name" value="P-loop_NTPase"/>
</dbReference>
<dbReference type="SUPFAM" id="SSF52540">
    <property type="entry name" value="P-loop containing nucleoside triphosphate hydrolases"/>
    <property type="match status" value="1"/>
</dbReference>
<keyword evidence="1 3" id="KW-0547">Nucleotide-binding</keyword>
<proteinExistence type="inferred from homology"/>
<feature type="binding site" evidence="3">
    <location>
        <begin position="147"/>
        <end position="150"/>
    </location>
    <ligand>
        <name>GTP</name>
        <dbReference type="ChEBI" id="CHEBI:37565"/>
    </ligand>
</feature>
<dbReference type="Gene3D" id="3.40.50.300">
    <property type="entry name" value="P-loop containing nucleotide triphosphate hydrolases"/>
    <property type="match status" value="1"/>
</dbReference>
<reference evidence="7 8" key="1">
    <citation type="submission" date="2007-06" db="EMBL/GenBank/DDBJ databases">
        <authorList>
            <person name="Shimkets L."/>
            <person name="Ferriera S."/>
            <person name="Johnson J."/>
            <person name="Kravitz S."/>
            <person name="Beeson K."/>
            <person name="Sutton G."/>
            <person name="Rogers Y.-H."/>
            <person name="Friedman R."/>
            <person name="Frazier M."/>
            <person name="Venter J.C."/>
        </authorList>
    </citation>
    <scope>NUCLEOTIDE SEQUENCE [LARGE SCALE GENOMIC DNA]</scope>
    <source>
        <strain evidence="7 8">SIR-1</strain>
    </source>
</reference>